<evidence type="ECO:0000313" key="2">
    <source>
        <dbReference type="Proteomes" id="UP001165135"/>
    </source>
</evidence>
<organism evidence="1 2">
    <name type="scientific">Actinoallomurus iriomotensis</name>
    <dbReference type="NCBI Taxonomy" id="478107"/>
    <lineage>
        <taxon>Bacteria</taxon>
        <taxon>Bacillati</taxon>
        <taxon>Actinomycetota</taxon>
        <taxon>Actinomycetes</taxon>
        <taxon>Streptosporangiales</taxon>
        <taxon>Thermomonosporaceae</taxon>
        <taxon>Actinoallomurus</taxon>
    </lineage>
</organism>
<dbReference type="InterPro" id="IPR010281">
    <property type="entry name" value="DUF885"/>
</dbReference>
<name>A0A9W6RBV7_9ACTN</name>
<reference evidence="1" key="1">
    <citation type="submission" date="2023-03" db="EMBL/GenBank/DDBJ databases">
        <title>Actinoallomurus iriomotensis NBRC 103681.</title>
        <authorList>
            <person name="Ichikawa N."/>
            <person name="Sato H."/>
            <person name="Tonouchi N."/>
        </authorList>
    </citation>
    <scope>NUCLEOTIDE SEQUENCE</scope>
    <source>
        <strain evidence="1">NBRC 103681</strain>
    </source>
</reference>
<dbReference type="EMBL" id="BSTJ01000001">
    <property type="protein sequence ID" value="GLY72808.1"/>
    <property type="molecule type" value="Genomic_DNA"/>
</dbReference>
<dbReference type="Proteomes" id="UP001165135">
    <property type="component" value="Unassembled WGS sequence"/>
</dbReference>
<dbReference type="RefSeq" id="WP_285617957.1">
    <property type="nucleotide sequence ID" value="NZ_BSTJ01000001.1"/>
</dbReference>
<protein>
    <recommendedName>
        <fullName evidence="3">DUF885 domain-containing protein</fullName>
    </recommendedName>
</protein>
<accession>A0A9W6RBV7</accession>
<sequence length="505" mass="55393">MNDLPPRLRAVCDLLMPWAREGAGRHEYDGRLPDYSAAGVADALSRVGAGDPLDDPHDEAHLRAFEEFLRVSYGELEMHRRNPLDHLDALDLACYDREYAPAAEREAARARHLAGWPEAADVAVRTLDRVPAPVARALLGPVRGLAAGIPADAGEAGDKARTAHARLVAHLEHLAEHGDPDAALGGPALARLMGASEALDLDLDALAAEADRERDRLMARLTEACARLDPARPALDLCRELVRDHPDIDGVIDASRDWTRQALAFTREHDLVPYHDGECLVGLAPESRRWGMAMMSWAAPGEPDSPSWYHITPPDPSWPEEDIEDWLQVFSATTLPGVTVHEVAPGHFSHGRALRHAPTVVRRTLFSLAFVEGWAHYAEELCVEEGFQADDPRFEIGVWLESLVRVTRLACAIGVHTGAMTVEDGARRFAADTHLAGSAAHAEAARAVFDPTYGRYTHGKLEILRLRERARSEWGDGYSPQRFHRALFELGSPPLGLLGNALKHG</sequence>
<gene>
    <name evidence="1" type="ORF">Airi01_010750</name>
</gene>
<evidence type="ECO:0008006" key="3">
    <source>
        <dbReference type="Google" id="ProtNLM"/>
    </source>
</evidence>
<dbReference type="PANTHER" id="PTHR33361:SF15">
    <property type="entry name" value="DUF885 FAMILY LIPOPROTEIN"/>
    <property type="match status" value="1"/>
</dbReference>
<proteinExistence type="predicted"/>
<dbReference type="Pfam" id="PF05960">
    <property type="entry name" value="DUF885"/>
    <property type="match status" value="1"/>
</dbReference>
<comment type="caution">
    <text evidence="1">The sequence shown here is derived from an EMBL/GenBank/DDBJ whole genome shotgun (WGS) entry which is preliminary data.</text>
</comment>
<dbReference type="PANTHER" id="PTHR33361">
    <property type="entry name" value="GLR0591 PROTEIN"/>
    <property type="match status" value="1"/>
</dbReference>
<evidence type="ECO:0000313" key="1">
    <source>
        <dbReference type="EMBL" id="GLY72808.1"/>
    </source>
</evidence>
<dbReference type="AlphaFoldDB" id="A0A9W6RBV7"/>